<name>A0A7M1RXY7_9CAUD</name>
<dbReference type="RefSeq" id="YP_010111182.1">
    <property type="nucleotide sequence ID" value="NC_055878.1"/>
</dbReference>
<dbReference type="InterPro" id="IPR002901">
    <property type="entry name" value="MGlyc_endo_b_GlcNAc-like_dom"/>
</dbReference>
<dbReference type="Pfam" id="PF01832">
    <property type="entry name" value="Glucosaminidase"/>
    <property type="match status" value="1"/>
</dbReference>
<organism evidence="2 3">
    <name type="scientific">uncultured phage cr108_1</name>
    <dbReference type="NCBI Taxonomy" id="2772069"/>
    <lineage>
        <taxon>Viruses</taxon>
        <taxon>Duplodnaviria</taxon>
        <taxon>Heunggongvirae</taxon>
        <taxon>Uroviricota</taxon>
        <taxon>Caudoviricetes</taxon>
        <taxon>Crassvirales</taxon>
        <taxon>Steigviridae</taxon>
        <taxon>Asinivirinae</taxon>
        <taxon>Pipoluvirus</taxon>
        <taxon>Pipoluvirus rarus</taxon>
    </lineage>
</organism>
<reference evidence="2 3" key="1">
    <citation type="submission" date="2020-07" db="EMBL/GenBank/DDBJ databases">
        <title>Taxonomic proposal: Crassvirales, a new order of highly abundant and diverse bacterial viruses.</title>
        <authorList>
            <person name="Shkoporov A.N."/>
            <person name="Stockdale S.R."/>
            <person name="Guerin E."/>
            <person name="Ross R.P."/>
            <person name="Hill C."/>
        </authorList>
    </citation>
    <scope>NUCLEOTIDE SEQUENCE [LARGE SCALE GENOMIC DNA]</scope>
</reference>
<evidence type="ECO:0000313" key="3">
    <source>
        <dbReference type="Proteomes" id="UP000594030"/>
    </source>
</evidence>
<feature type="domain" description="Mannosyl-glycoprotein endo-beta-N-acetylglucosamidase-like" evidence="1">
    <location>
        <begin position="51"/>
        <end position="158"/>
    </location>
</feature>
<evidence type="ECO:0000259" key="1">
    <source>
        <dbReference type="Pfam" id="PF01832"/>
    </source>
</evidence>
<dbReference type="Proteomes" id="UP000594030">
    <property type="component" value="Segment"/>
</dbReference>
<proteinExistence type="predicted"/>
<dbReference type="GeneID" id="65129516"/>
<keyword evidence="3" id="KW-1185">Reference proteome</keyword>
<dbReference type="GO" id="GO:0004040">
    <property type="term" value="F:amidase activity"/>
    <property type="evidence" value="ECO:0007669"/>
    <property type="project" value="InterPro"/>
</dbReference>
<dbReference type="Gene3D" id="1.10.530.10">
    <property type="match status" value="1"/>
</dbReference>
<protein>
    <submittedName>
        <fullName evidence="2">Putative endolysin</fullName>
    </submittedName>
</protein>
<dbReference type="KEGG" id="vg:65129516"/>
<sequence>MMNIVPKIVGVLLLCGLTMKPANVLNKGSTNEYEDTLVHKFEMPLKPTVNAVRKACQYYDLLHPEIVVAQSVLETGYYSSKVCKDYNNILGLYDSYNKDYYKFDNWWESVKSYKTMVQYKLGKDSCTVEEYYTFLRELPYAMDPHYITKVKIIIQRHEKDTL</sequence>
<evidence type="ECO:0000313" key="2">
    <source>
        <dbReference type="EMBL" id="QOR59024.1"/>
    </source>
</evidence>
<dbReference type="EMBL" id="MT774385">
    <property type="protein sequence ID" value="QOR59024.1"/>
    <property type="molecule type" value="Genomic_DNA"/>
</dbReference>
<accession>A0A7M1RXY7</accession>